<feature type="compositionally biased region" description="Acidic residues" evidence="1">
    <location>
        <begin position="275"/>
        <end position="290"/>
    </location>
</feature>
<feature type="region of interest" description="Disordered" evidence="1">
    <location>
        <begin position="269"/>
        <end position="290"/>
    </location>
</feature>
<proteinExistence type="predicted"/>
<dbReference type="Proteomes" id="UP000193411">
    <property type="component" value="Unassembled WGS sequence"/>
</dbReference>
<dbReference type="OrthoDB" id="60283at2759"/>
<sequence>MSAWNRAAERQVDVLRKHTLSAFNVVRPTREMLKVFVPRLANGHELILAHPDRLCTGLLLRLHLHKYVFPIAATFAAAMKHNRVDVLNWWMQTTNLPTPKLRDYPIRDLSPLQLALDAEAWDALDWLARADLGDLCHDSFSADELVRLVKSNGEREVQFAGLWFTAGFSIDGDPETVVEAVCEVGNVQLLDAWAVGHADEEEDLFRRGWMDVLCSLAIGGRGPVIPMLEWMLRHEFVMPNVAEYASRDGHVHVLDWWKEHKSPIDFLVRDAHGDDEGDEGDGPDPESPEIEPEWLSEVKEGFALDFACKNGHQQVIDWWMRNLELLPIPNSENMVVEASANGDVEFLKIWKHRYGISDRVYDCNDALVVATENAQLEALQWWLHESGLPLKYDWVHVVHTALACDGWPFMVQWWMRQDGYTLHAAECAQVINECEELFMLERWDELGRILPFDLVKSTYHAVHHGIIDVLEWWMNKSEAADALLDGKNPALADVASVGCQINCLDWIRAQCQSRNVAFASSEQALDGLVWDSLHMDGSEPCRQFAVVQWWCSSGLDLKYTEAAFKNAIYSLSSEQIKWWIGMRLPLPMPQDVDQDFFDSYDDIAWATGGPRLVYDHWFRTQLGYSAD</sequence>
<reference evidence="2 3" key="1">
    <citation type="submission" date="2016-07" db="EMBL/GenBank/DDBJ databases">
        <title>Pervasive Adenine N6-methylation of Active Genes in Fungi.</title>
        <authorList>
            <consortium name="DOE Joint Genome Institute"/>
            <person name="Mondo S.J."/>
            <person name="Dannebaum R.O."/>
            <person name="Kuo R.C."/>
            <person name="Labutti K."/>
            <person name="Haridas S."/>
            <person name="Kuo A."/>
            <person name="Salamov A."/>
            <person name="Ahrendt S.R."/>
            <person name="Lipzen A."/>
            <person name="Sullivan W."/>
            <person name="Andreopoulos W.B."/>
            <person name="Clum A."/>
            <person name="Lindquist E."/>
            <person name="Daum C."/>
            <person name="Ramamoorthy G.K."/>
            <person name="Gryganskyi A."/>
            <person name="Culley D."/>
            <person name="Magnuson J.K."/>
            <person name="James T.Y."/>
            <person name="O'Malley M.A."/>
            <person name="Stajich J.E."/>
            <person name="Spatafora J.W."/>
            <person name="Visel A."/>
            <person name="Grigoriev I.V."/>
        </authorList>
    </citation>
    <scope>NUCLEOTIDE SEQUENCE [LARGE SCALE GENOMIC DNA]</scope>
    <source>
        <strain evidence="2 3">PL171</strain>
    </source>
</reference>
<dbReference type="STRING" id="765915.A0A1Y2HLR2"/>
<evidence type="ECO:0000313" key="3">
    <source>
        <dbReference type="Proteomes" id="UP000193411"/>
    </source>
</evidence>
<evidence type="ECO:0000313" key="2">
    <source>
        <dbReference type="EMBL" id="ORZ35515.1"/>
    </source>
</evidence>
<dbReference type="EMBL" id="MCFL01000022">
    <property type="protein sequence ID" value="ORZ35515.1"/>
    <property type="molecule type" value="Genomic_DNA"/>
</dbReference>
<dbReference type="PANTHER" id="PTHR46586:SF3">
    <property type="entry name" value="ANKYRIN REPEAT-CONTAINING PROTEIN"/>
    <property type="match status" value="1"/>
</dbReference>
<organism evidence="2 3">
    <name type="scientific">Catenaria anguillulae PL171</name>
    <dbReference type="NCBI Taxonomy" id="765915"/>
    <lineage>
        <taxon>Eukaryota</taxon>
        <taxon>Fungi</taxon>
        <taxon>Fungi incertae sedis</taxon>
        <taxon>Blastocladiomycota</taxon>
        <taxon>Blastocladiomycetes</taxon>
        <taxon>Blastocladiales</taxon>
        <taxon>Catenariaceae</taxon>
        <taxon>Catenaria</taxon>
    </lineage>
</organism>
<name>A0A1Y2HLR2_9FUNG</name>
<dbReference type="PANTHER" id="PTHR46586">
    <property type="entry name" value="ANKYRIN REPEAT-CONTAINING PROTEIN"/>
    <property type="match status" value="1"/>
</dbReference>
<accession>A0A1Y2HLR2</accession>
<protein>
    <recommendedName>
        <fullName evidence="4">Ankyrin repeat-containing domain protein</fullName>
    </recommendedName>
</protein>
<dbReference type="SUPFAM" id="SSF140860">
    <property type="entry name" value="Pseudo ankyrin repeat-like"/>
    <property type="match status" value="1"/>
</dbReference>
<keyword evidence="3" id="KW-1185">Reference proteome</keyword>
<evidence type="ECO:0000256" key="1">
    <source>
        <dbReference type="SAM" id="MobiDB-lite"/>
    </source>
</evidence>
<gene>
    <name evidence="2" type="ORF">BCR44DRAFT_1461155</name>
</gene>
<comment type="caution">
    <text evidence="2">The sequence shown here is derived from an EMBL/GenBank/DDBJ whole genome shotgun (WGS) entry which is preliminary data.</text>
</comment>
<evidence type="ECO:0008006" key="4">
    <source>
        <dbReference type="Google" id="ProtNLM"/>
    </source>
</evidence>
<dbReference type="InterPro" id="IPR052050">
    <property type="entry name" value="SecEffector_AnkRepeat"/>
</dbReference>
<dbReference type="AlphaFoldDB" id="A0A1Y2HLR2"/>